<accession>A0A381AYK3</accession>
<reference evidence="1 2" key="1">
    <citation type="submission" date="2018-06" db="EMBL/GenBank/DDBJ databases">
        <authorList>
            <consortium name="Pathogen Informatics"/>
            <person name="Doyle S."/>
        </authorList>
    </citation>
    <scope>NUCLEOTIDE SEQUENCE [LARGE SCALE GENOMIC DNA]</scope>
    <source>
        <strain evidence="1 2">NCTC12722</strain>
    </source>
</reference>
<dbReference type="EMBL" id="UIGB01000003">
    <property type="protein sequence ID" value="SUW28212.1"/>
    <property type="molecule type" value="Genomic_DNA"/>
</dbReference>
<sequence>MYSAFLFSAINNPLHGAQDMSRCAVLRLGPINLNQPKPAALNAETTGPMVLALMMHGWGEGGLGFKQQFDRFAEALQKGGHDKRGQDTYGTLLACAAILLGDDLAAAMDTHLDPNEERWWTENFTADSLPEVEDAKPNYRQCVDRILTAPVRAWRNSSRNTIGQAIADSRTTDDDGHAREPDYTYVQARRDITIAGFGLFNTREIVAPVMRKNSIKLAEALQQFGLEDSKLVLAVPNQSVKVAEHLEGSDWQHGAWKDALRQCPVPGVMITNSEITRLTIDGTQTRCTLIVLDRYHEAPEK</sequence>
<gene>
    <name evidence="1" type="ORF">NCTC12722_04111</name>
</gene>
<evidence type="ECO:0000313" key="2">
    <source>
        <dbReference type="Proteomes" id="UP000254343"/>
    </source>
</evidence>
<protein>
    <submittedName>
        <fullName evidence="1">Uncharacterized protein</fullName>
    </submittedName>
</protein>
<name>A0A381AYK3_AFIFE</name>
<dbReference type="AlphaFoldDB" id="A0A381AYK3"/>
<evidence type="ECO:0000313" key="1">
    <source>
        <dbReference type="EMBL" id="SUW28212.1"/>
    </source>
</evidence>
<proteinExistence type="predicted"/>
<dbReference type="RefSeq" id="WP_115626128.1">
    <property type="nucleotide sequence ID" value="NZ_UIGB01000003.1"/>
</dbReference>
<organism evidence="1 2">
    <name type="scientific">Afipia felis</name>
    <name type="common">Cat scratch disease bacillus</name>
    <dbReference type="NCBI Taxonomy" id="1035"/>
    <lineage>
        <taxon>Bacteria</taxon>
        <taxon>Pseudomonadati</taxon>
        <taxon>Pseudomonadota</taxon>
        <taxon>Alphaproteobacteria</taxon>
        <taxon>Hyphomicrobiales</taxon>
        <taxon>Nitrobacteraceae</taxon>
        <taxon>Afipia</taxon>
    </lineage>
</organism>
<dbReference type="Proteomes" id="UP000254343">
    <property type="component" value="Unassembled WGS sequence"/>
</dbReference>